<dbReference type="Gene3D" id="2.120.10.30">
    <property type="entry name" value="TolB, C-terminal domain"/>
    <property type="match status" value="4"/>
</dbReference>
<dbReference type="RefSeq" id="XP_002678376.1">
    <property type="nucleotide sequence ID" value="XM_002678330.1"/>
</dbReference>
<evidence type="ECO:0000256" key="7">
    <source>
        <dbReference type="SAM" id="Phobius"/>
    </source>
</evidence>
<comment type="subcellular location">
    <subcellularLocation>
        <location evidence="1">Membrane</location>
    </subcellularLocation>
</comment>
<dbReference type="SUPFAM" id="SSF63829">
    <property type="entry name" value="Calcium-dependent phosphotriesterase"/>
    <property type="match status" value="2"/>
</dbReference>
<feature type="transmembrane region" description="Helical" evidence="7">
    <location>
        <begin position="948"/>
        <end position="981"/>
    </location>
</feature>
<feature type="signal peptide" evidence="8">
    <location>
        <begin position="1"/>
        <end position="21"/>
    </location>
</feature>
<dbReference type="PANTHER" id="PTHR46388:SF2">
    <property type="entry name" value="NHL REPEAT-CONTAINING PROTEIN 2"/>
    <property type="match status" value="1"/>
</dbReference>
<evidence type="ECO:0000256" key="8">
    <source>
        <dbReference type="SAM" id="SignalP"/>
    </source>
</evidence>
<evidence type="ECO:0000313" key="10">
    <source>
        <dbReference type="EMBL" id="EFC45632.1"/>
    </source>
</evidence>
<gene>
    <name evidence="10" type="ORF">NAEGRDRAFT_79423</name>
</gene>
<evidence type="ECO:0000256" key="5">
    <source>
        <dbReference type="ARBA" id="ARBA00023136"/>
    </source>
</evidence>
<feature type="chain" id="PRO_5003038443" evidence="8">
    <location>
        <begin position="22"/>
        <end position="985"/>
    </location>
</feature>
<dbReference type="Pfam" id="PF01436">
    <property type="entry name" value="NHL"/>
    <property type="match status" value="1"/>
</dbReference>
<proteinExistence type="predicted"/>
<dbReference type="GO" id="GO:0016020">
    <property type="term" value="C:membrane"/>
    <property type="evidence" value="ECO:0007669"/>
    <property type="project" value="UniProtKB-SubCell"/>
</dbReference>
<dbReference type="PANTHER" id="PTHR46388">
    <property type="entry name" value="NHL REPEAT-CONTAINING PROTEIN 2"/>
    <property type="match status" value="1"/>
</dbReference>
<keyword evidence="6" id="KW-1015">Disulfide bond</keyword>
<reference evidence="10 11" key="1">
    <citation type="journal article" date="2010" name="Cell">
        <title>The genome of Naegleria gruberi illuminates early eukaryotic versatility.</title>
        <authorList>
            <person name="Fritz-Laylin L.K."/>
            <person name="Prochnik S.E."/>
            <person name="Ginger M.L."/>
            <person name="Dacks J.B."/>
            <person name="Carpenter M.L."/>
            <person name="Field M.C."/>
            <person name="Kuo A."/>
            <person name="Paredez A."/>
            <person name="Chapman J."/>
            <person name="Pham J."/>
            <person name="Shu S."/>
            <person name="Neupane R."/>
            <person name="Cipriano M."/>
            <person name="Mancuso J."/>
            <person name="Tu H."/>
            <person name="Salamov A."/>
            <person name="Lindquist E."/>
            <person name="Shapiro H."/>
            <person name="Lucas S."/>
            <person name="Grigoriev I.V."/>
            <person name="Cande W.Z."/>
            <person name="Fulton C."/>
            <person name="Rokhsar D.S."/>
            <person name="Dawson S.C."/>
        </authorList>
    </citation>
    <scope>NUCLEOTIDE SEQUENCE [LARGE SCALE GENOMIC DNA]</scope>
    <source>
        <strain evidence="10 11">NEG-M</strain>
    </source>
</reference>
<evidence type="ECO:0000256" key="1">
    <source>
        <dbReference type="ARBA" id="ARBA00004370"/>
    </source>
</evidence>
<dbReference type="Proteomes" id="UP000006671">
    <property type="component" value="Unassembled WGS sequence"/>
</dbReference>
<keyword evidence="8" id="KW-0732">Signal</keyword>
<organism evidence="11">
    <name type="scientific">Naegleria gruberi</name>
    <name type="common">Amoeba</name>
    <dbReference type="NCBI Taxonomy" id="5762"/>
    <lineage>
        <taxon>Eukaryota</taxon>
        <taxon>Discoba</taxon>
        <taxon>Heterolobosea</taxon>
        <taxon>Tetramitia</taxon>
        <taxon>Eutetramitia</taxon>
        <taxon>Vahlkampfiidae</taxon>
        <taxon>Naegleria</taxon>
    </lineage>
</organism>
<dbReference type="PROSITE" id="PS50221">
    <property type="entry name" value="GAIN_B"/>
    <property type="match status" value="1"/>
</dbReference>
<protein>
    <submittedName>
        <fullName evidence="10">NHL repeat domain-containing protein</fullName>
    </submittedName>
</protein>
<dbReference type="InParanoid" id="D2VCD3"/>
<evidence type="ECO:0000256" key="3">
    <source>
        <dbReference type="ARBA" id="ARBA00022737"/>
    </source>
</evidence>
<evidence type="ECO:0000256" key="4">
    <source>
        <dbReference type="ARBA" id="ARBA00022989"/>
    </source>
</evidence>
<dbReference type="STRING" id="5762.D2VCD3"/>
<dbReference type="AlphaFoldDB" id="D2VCD3"/>
<dbReference type="EMBL" id="GG738862">
    <property type="protein sequence ID" value="EFC45632.1"/>
    <property type="molecule type" value="Genomic_DNA"/>
</dbReference>
<dbReference type="OrthoDB" id="252722at2759"/>
<dbReference type="InterPro" id="IPR011042">
    <property type="entry name" value="6-blade_b-propeller_TolB-like"/>
</dbReference>
<feature type="domain" description="GAIN-B" evidence="9">
    <location>
        <begin position="755"/>
        <end position="935"/>
    </location>
</feature>
<dbReference type="InterPro" id="IPR001258">
    <property type="entry name" value="NHL_repeat"/>
</dbReference>
<keyword evidence="3" id="KW-0677">Repeat</keyword>
<evidence type="ECO:0000259" key="9">
    <source>
        <dbReference type="PROSITE" id="PS50221"/>
    </source>
</evidence>
<evidence type="ECO:0000256" key="2">
    <source>
        <dbReference type="ARBA" id="ARBA00022692"/>
    </source>
</evidence>
<name>D2VCD3_NAEGR</name>
<dbReference type="VEuPathDB" id="AmoebaDB:NAEGRDRAFT_79423"/>
<dbReference type="InterPro" id="IPR057244">
    <property type="entry name" value="GAIN_B"/>
</dbReference>
<accession>D2VCD3</accession>
<sequence length="985" mass="104118">MSLHHLILVALLISAQFVCFSQQQATMAPSVSHMLLAGGNTPFGYYGNTKGLTPSSILCGQDDFIYSVDTSVAGIKIAKLLPSGVISSSFGTDHSSATGRTLGMASYPDGSAAGKYFVYELDPVTKILTKNSVSLNANGPVGTIPMAAEVISDPSGLAVTSNGDLLFSDSKANVIRRINMTAPGLDGNYTTTIVAGVVGASGYGGESVVATGAILSSPTGITVFGNAFYFAETSLNIIRKVDMQTGLLTTVAGIQGQSGDSGEGYLATSAFLNGPQSVAFNSNGDMFISDSKNNKIKKVFFNNGTIITIAGTGSANFTGDGSNAKFATLNLPTFISVSNSTGDIYIIDSQNYRIRKITASTNVISTFLGNGLSRNYGENISAGAASFNSPVGFTFSLAYPNNVIYVADTGNHRIRSFSQFYSGRNIVTVAGLPRPGLGGENLPALSSSFNFPSNLVFHPISGDLLIVDTQNHRIRSMSKSTSFVKTIAGTGIAGYNGEGMLSNMTKMNSPSGIAVLSTGEIIFADTFNNLVRMINLQGIVSIFSSNVSAPVGIAVNSKDEIYIGDSGNQRVLRCTKQGVCVTFAGTKGVKGYYPSSSKVAVPVSQVLFTQPTYIAPNNAGDVYVVDSGNGRIVKIARDGKAANVLNNLVNPGNIAFNEYEQSPIFISSDIVHELKSTCNSNYVLSIYDYECNLITCSGVALTNSSVCSSHGVCASMDTCICNTDDTYFGKNCEFKLCNGAQISSTQPCVAQQSPSTKEIKVETILISSLNAKNVTFDKFETIQVTFPSSIVSQLNSTGSVSGNLNIDLVSSVVNQTLDNSLNSLSENNTIFLVSSIVTISLFDRDTGKEISVKQLSEPINIQMKSISVPNSLLENREFSFVCMYLDISSNTWKTDGVETIIQNLQNTTETLTFSTLCRTTHLTSFAVIDPTYKKASKSDSNNSNLLDLGTIIGIAVGGGAGLLIVCTMMVLAIVVLVVCCVKKRK</sequence>
<keyword evidence="11" id="KW-1185">Reference proteome</keyword>
<keyword evidence="5 7" id="KW-0472">Membrane</keyword>
<keyword evidence="4 7" id="KW-1133">Transmembrane helix</keyword>
<dbReference type="GeneID" id="8858732"/>
<evidence type="ECO:0000313" key="11">
    <source>
        <dbReference type="Proteomes" id="UP000006671"/>
    </source>
</evidence>
<dbReference type="SUPFAM" id="SSF101898">
    <property type="entry name" value="NHL repeat"/>
    <property type="match status" value="1"/>
</dbReference>
<keyword evidence="2 7" id="KW-0812">Transmembrane</keyword>
<evidence type="ECO:0000256" key="6">
    <source>
        <dbReference type="ARBA" id="ARBA00023157"/>
    </source>
</evidence>
<dbReference type="KEGG" id="ngr:NAEGRDRAFT_79423"/>
<dbReference type="eggNOG" id="KOG2177">
    <property type="taxonomic scope" value="Eukaryota"/>
</dbReference>